<evidence type="ECO:0000313" key="3">
    <source>
        <dbReference type="Proteomes" id="UP000181942"/>
    </source>
</evidence>
<feature type="signal peptide" evidence="1">
    <location>
        <begin position="1"/>
        <end position="29"/>
    </location>
</feature>
<feature type="chain" id="PRO_5010374652" description="Secreted protein" evidence="1">
    <location>
        <begin position="30"/>
        <end position="133"/>
    </location>
</feature>
<dbReference type="AlphaFoldDB" id="A0A1I2V6D9"/>
<dbReference type="RefSeq" id="WP_075032915.1">
    <property type="nucleotide sequence ID" value="NZ_FONR01000030.1"/>
</dbReference>
<sequence length="133" mass="14570">MPRNWKTFGALAVAGCCATIGLTTGTAEAQTQVKTSNVTELGSYNDYGRTGNYQFVANNWDSRYQRYQQSLVWVSGQDGGKDMAHCLRGNGGANWYESSIVARNGTNSSHYDCTNNGTYNQGFDQVGVDLSNW</sequence>
<accession>A0A1I2V6D9</accession>
<dbReference type="OrthoDB" id="4179902at2"/>
<evidence type="ECO:0008006" key="4">
    <source>
        <dbReference type="Google" id="ProtNLM"/>
    </source>
</evidence>
<dbReference type="Proteomes" id="UP000181942">
    <property type="component" value="Unassembled WGS sequence"/>
</dbReference>
<proteinExistence type="predicted"/>
<keyword evidence="1" id="KW-0732">Signal</keyword>
<dbReference type="EMBL" id="FONR01000030">
    <property type="protein sequence ID" value="SFG84792.1"/>
    <property type="molecule type" value="Genomic_DNA"/>
</dbReference>
<evidence type="ECO:0000256" key="1">
    <source>
        <dbReference type="SAM" id="SignalP"/>
    </source>
</evidence>
<reference evidence="2 3" key="1">
    <citation type="submission" date="2016-10" db="EMBL/GenBank/DDBJ databases">
        <authorList>
            <person name="de Groot N.N."/>
        </authorList>
    </citation>
    <scope>NUCLEOTIDE SEQUENCE [LARGE SCALE GENOMIC DNA]</scope>
    <source>
        <strain evidence="2 3">OK461</strain>
    </source>
</reference>
<organism evidence="2 3">
    <name type="scientific">Streptomyces mirabilis</name>
    <dbReference type="NCBI Taxonomy" id="68239"/>
    <lineage>
        <taxon>Bacteria</taxon>
        <taxon>Bacillati</taxon>
        <taxon>Actinomycetota</taxon>
        <taxon>Actinomycetes</taxon>
        <taxon>Kitasatosporales</taxon>
        <taxon>Streptomycetaceae</taxon>
        <taxon>Streptomyces</taxon>
    </lineage>
</organism>
<name>A0A1I2V6D9_9ACTN</name>
<evidence type="ECO:0000313" key="2">
    <source>
        <dbReference type="EMBL" id="SFG84792.1"/>
    </source>
</evidence>
<gene>
    <name evidence="2" type="ORF">SAMN02787118_13085</name>
</gene>
<protein>
    <recommendedName>
        <fullName evidence="4">Secreted protein</fullName>
    </recommendedName>
</protein>